<gene>
    <name evidence="2" type="ORF">BF38_5949</name>
    <name evidence="3" type="ORF">FO599_01175</name>
    <name evidence="4" type="ORF">FOC89_01145</name>
</gene>
<reference evidence="3" key="2">
    <citation type="submission" date="2019-07" db="EMBL/GenBank/DDBJ databases">
        <title>Phylogenomic Reclassification of ATCC Bacillus Strains and Various Taxa within the Genus Bacillus.</title>
        <authorList>
            <person name="Riojas M.A."/>
            <person name="Frank A.M."/>
            <person name="Fenn S.L."/>
            <person name="King S.P."/>
            <person name="Brower S.M."/>
            <person name="Hazbon M.H."/>
        </authorList>
    </citation>
    <scope>NUCLEOTIDE SEQUENCE</scope>
    <source>
        <strain evidence="3">ATCC 35646</strain>
    </source>
</reference>
<organism evidence="4 6">
    <name type="scientific">Bacillus thuringiensis</name>
    <dbReference type="NCBI Taxonomy" id="1428"/>
    <lineage>
        <taxon>Bacteria</taxon>
        <taxon>Bacillati</taxon>
        <taxon>Bacillota</taxon>
        <taxon>Bacilli</taxon>
        <taxon>Bacillales</taxon>
        <taxon>Bacillaceae</taxon>
        <taxon>Bacillus</taxon>
        <taxon>Bacillus cereus group</taxon>
    </lineage>
</organism>
<dbReference type="KEGG" id="btw:BF38_5949"/>
<dbReference type="Proteomes" id="UP000501107">
    <property type="component" value="Plasmid unnamed3"/>
</dbReference>
<accession>A0A0B5N8G7</accession>
<evidence type="ECO:0000313" key="2">
    <source>
        <dbReference type="EMBL" id="AJG74044.1"/>
    </source>
</evidence>
<evidence type="ECO:0000313" key="6">
    <source>
        <dbReference type="Proteomes" id="UP000501107"/>
    </source>
</evidence>
<sequence>MAKTKEFETLKELHVVEKKLKDSYGNIVFAYKTDNNTYWNVELGGKMVTIAVDEKGSTRELTVEEDAQHDALYEEKVFTNLREQLMNIADESGLTVDTVVKRGVENNVLFFWLHENRDKMIESLDILEEPLLNVLVSSFETLMGSKEYFKHDIDLIEQALEREEKELKEYGVLLSFTNELDKLKEVVAKYKQVETIKEV</sequence>
<evidence type="ECO:0000256" key="1">
    <source>
        <dbReference type="SAM" id="Coils"/>
    </source>
</evidence>
<dbReference type="RefSeq" id="WP_001140502.1">
    <property type="nucleotide sequence ID" value="NZ_CP009334.1"/>
</dbReference>
<dbReference type="Proteomes" id="UP001181533">
    <property type="component" value="Unassembled WGS sequence"/>
</dbReference>
<dbReference type="AlphaFoldDB" id="A0A0B5N8G7"/>
<evidence type="ECO:0000313" key="4">
    <source>
        <dbReference type="EMBL" id="QKH22623.1"/>
    </source>
</evidence>
<protein>
    <submittedName>
        <fullName evidence="4">Uncharacterized protein</fullName>
    </submittedName>
</protein>
<reference evidence="2 5" key="1">
    <citation type="journal article" date="2015" name="Genome Announc.">
        <title>Complete genome sequences for 35 biothreat assay-relevant bacillus species.</title>
        <authorList>
            <person name="Johnson S.L."/>
            <person name="Daligault H.E."/>
            <person name="Davenport K.W."/>
            <person name="Jaissle J."/>
            <person name="Frey K.G."/>
            <person name="Ladner J.T."/>
            <person name="Broomall S.M."/>
            <person name="Bishop-Lilly K.A."/>
            <person name="Bruce D.C."/>
            <person name="Gibbons H.S."/>
            <person name="Coyne S.R."/>
            <person name="Lo C.C."/>
            <person name="Meincke L."/>
            <person name="Munk A.C."/>
            <person name="Koroleva G.I."/>
            <person name="Rosenzweig C.N."/>
            <person name="Palacios G.F."/>
            <person name="Redden C.L."/>
            <person name="Minogue T.D."/>
            <person name="Chain P.S."/>
        </authorList>
    </citation>
    <scope>NUCLEOTIDE SEQUENCE [LARGE SCALE GENOMIC DNA]</scope>
    <source>
        <strain evidence="2 5">HD1011</strain>
        <plasmid evidence="2 5">2</plasmid>
    </source>
</reference>
<evidence type="ECO:0000313" key="5">
    <source>
        <dbReference type="Proteomes" id="UP000031876"/>
    </source>
</evidence>
<evidence type="ECO:0000313" key="3">
    <source>
        <dbReference type="EMBL" id="MDR4174743.1"/>
    </source>
</evidence>
<dbReference type="EMBL" id="VKQN01000001">
    <property type="protein sequence ID" value="MDR4174743.1"/>
    <property type="molecule type" value="Genomic_DNA"/>
</dbReference>
<geneLocation type="plasmid" evidence="2 5">
    <name>2</name>
</geneLocation>
<dbReference type="EMBL" id="CP009334">
    <property type="protein sequence ID" value="AJG74044.1"/>
    <property type="molecule type" value="Genomic_DNA"/>
</dbReference>
<keyword evidence="1" id="KW-0175">Coiled coil</keyword>
<proteinExistence type="predicted"/>
<feature type="coiled-coil region" evidence="1">
    <location>
        <begin position="153"/>
        <end position="193"/>
    </location>
</feature>
<reference evidence="4 6" key="3">
    <citation type="submission" date="2020-05" db="EMBL/GenBank/DDBJ databases">
        <title>FDA dAtabase for Regulatory Grade micrObial Sequences (FDA-ARGOS): Supporting development and validation of Infectious Disease Dx tests.</title>
        <authorList>
            <person name="Nelson B."/>
            <person name="Plummer A."/>
            <person name="Tallon L."/>
            <person name="Sadzewicz L."/>
            <person name="Zhao X."/>
            <person name="Vavikolanu K."/>
            <person name="Mehta A."/>
            <person name="Aluvathingal J."/>
            <person name="Nadendla S."/>
            <person name="Myers T."/>
            <person name="Yan Y."/>
            <person name="Sichtig H."/>
        </authorList>
    </citation>
    <scope>NUCLEOTIDE SEQUENCE [LARGE SCALE GENOMIC DNA]</scope>
    <source>
        <strain evidence="4 6">FDAARGOS_795</strain>
        <plasmid evidence="4 6">unnamed3</plasmid>
    </source>
</reference>
<dbReference type="EMBL" id="CP053979">
    <property type="protein sequence ID" value="QKH22623.1"/>
    <property type="molecule type" value="Genomic_DNA"/>
</dbReference>
<dbReference type="Proteomes" id="UP000031876">
    <property type="component" value="Plasmid 2"/>
</dbReference>
<name>A0A0B5N8G7_BACTU</name>
<keyword evidence="4" id="KW-0614">Plasmid</keyword>
<geneLocation type="plasmid" evidence="4 6">
    <name>unnamed3</name>
</geneLocation>